<dbReference type="InterPro" id="IPR004089">
    <property type="entry name" value="MCPsignal_dom"/>
</dbReference>
<dbReference type="Gene3D" id="1.10.287.950">
    <property type="entry name" value="Methyl-accepting chemotaxis protein"/>
    <property type="match status" value="1"/>
</dbReference>
<dbReference type="PROSITE" id="PS50111">
    <property type="entry name" value="CHEMOTAXIS_TRANSDUC_2"/>
    <property type="match status" value="1"/>
</dbReference>
<sequence length="663" mass="72183" precursor="true">MRNLKMAGKVLVVITFFVATFLIVGFYFVQEFRSKLKENVQKSLLVQASTNAETLDTFILSYKQLVDFLSEEANVKGVYRNINEEDKQLLKFFKALIGAYKDLMYVYIGLQDKRFYIAPEIQLPEGFDPTIRPWYTAAMAKKGEVVITEPYADIATGKVVITVAKAVKDHDGRYVGVVALDFDCSNLSNALMAKGKESGYVNVVISEAGQVMLHTDVQMIGKSVVSQEFFKKWLSIGQSGISEYTYEKEKYFAAHYRLPNGWIVAAMIPEKIALAEANKATLILLLIIITGVVVATIIGMLITARYIVNPLKTVAKAAVQLGQGDLTVKFAYDSKDEIGKVAEALNVTVASLKEIATNINDKTTIIEKSAANVAAITEELNASIEEISHKFDVLSTNANSAAAAIEEITSGVEEVAASAQNIANASQKLSEEAQMVNKLAVDGKNAIENVSTIIQTTKEKVTNTYEIVSKLSENAKNIGKIVETINSIAEQTNLLALNAAIEAARAGEAGRGFAVVADEIRKLAEESKQATQNIENILKGIFEESMMAGKATQETVQVVEQATESAKEVTERFESILRSVNNITSMIESLAASAQQQSASAEEMSSAMNNASKSVATIVEQISDMVNSLRQQTKATESAAETADELDELAKSLVEAVKRFKLS</sequence>
<keyword evidence="4 10" id="KW-0812">Transmembrane</keyword>
<evidence type="ECO:0000256" key="7">
    <source>
        <dbReference type="ARBA" id="ARBA00023224"/>
    </source>
</evidence>
<feature type="transmembrane region" description="Helical" evidence="10">
    <location>
        <begin position="6"/>
        <end position="29"/>
    </location>
</feature>
<evidence type="ECO:0000256" key="4">
    <source>
        <dbReference type="ARBA" id="ARBA00022692"/>
    </source>
</evidence>
<dbReference type="Pfam" id="PF00015">
    <property type="entry name" value="MCPsignal"/>
    <property type="match status" value="1"/>
</dbReference>
<reference evidence="13 14" key="1">
    <citation type="submission" date="2010-11" db="EMBL/GenBank/DDBJ databases">
        <title>The complete genome of Thermotoga thermarum DSM 5069.</title>
        <authorList>
            <consortium name="US DOE Joint Genome Institute (JGI-PGF)"/>
            <person name="Lucas S."/>
            <person name="Copeland A."/>
            <person name="Lapidus A."/>
            <person name="Bruce D."/>
            <person name="Goodwin L."/>
            <person name="Pitluck S."/>
            <person name="Kyrpides N."/>
            <person name="Mavromatis K."/>
            <person name="Ivanova N."/>
            <person name="Zeytun A."/>
            <person name="Brettin T."/>
            <person name="Detter J.C."/>
            <person name="Tapia R."/>
            <person name="Han C."/>
            <person name="Land M."/>
            <person name="Hauser L."/>
            <person name="Markowitz V."/>
            <person name="Cheng J.-F."/>
            <person name="Hugenholtz P."/>
            <person name="Woyke T."/>
            <person name="Wu D."/>
            <person name="Spring S."/>
            <person name="Schroeder M."/>
            <person name="Brambilla E."/>
            <person name="Klenk H.-P."/>
            <person name="Eisen J.A."/>
        </authorList>
    </citation>
    <scope>NUCLEOTIDE SEQUENCE [LARGE SCALE GENOMIC DNA]</scope>
    <source>
        <strain evidence="13 14">DSM 5069</strain>
    </source>
</reference>
<dbReference type="SMART" id="SM00304">
    <property type="entry name" value="HAMP"/>
    <property type="match status" value="2"/>
</dbReference>
<keyword evidence="3" id="KW-0145">Chemotaxis</keyword>
<dbReference type="RefSeq" id="WP_013932756.1">
    <property type="nucleotide sequence ID" value="NC_015707.1"/>
</dbReference>
<keyword evidence="2" id="KW-1003">Cell membrane</keyword>
<dbReference type="GO" id="GO:0007165">
    <property type="term" value="P:signal transduction"/>
    <property type="evidence" value="ECO:0007669"/>
    <property type="project" value="UniProtKB-KW"/>
</dbReference>
<dbReference type="SMART" id="SM00283">
    <property type="entry name" value="MA"/>
    <property type="match status" value="1"/>
</dbReference>
<evidence type="ECO:0000256" key="5">
    <source>
        <dbReference type="ARBA" id="ARBA00022989"/>
    </source>
</evidence>
<keyword evidence="14" id="KW-1185">Reference proteome</keyword>
<evidence type="ECO:0000313" key="13">
    <source>
        <dbReference type="EMBL" id="AEH51542.1"/>
    </source>
</evidence>
<dbReference type="EMBL" id="CP002351">
    <property type="protein sequence ID" value="AEH51542.1"/>
    <property type="molecule type" value="Genomic_DNA"/>
</dbReference>
<evidence type="ECO:0000256" key="2">
    <source>
        <dbReference type="ARBA" id="ARBA00022475"/>
    </source>
</evidence>
<accession>F7YUY0</accession>
<dbReference type="Gene3D" id="3.30.450.20">
    <property type="entry name" value="PAS domain"/>
    <property type="match status" value="2"/>
</dbReference>
<dbReference type="PANTHER" id="PTHR32089">
    <property type="entry name" value="METHYL-ACCEPTING CHEMOTAXIS PROTEIN MCPB"/>
    <property type="match status" value="1"/>
</dbReference>
<gene>
    <name evidence="13" type="ORF">Theth_1487</name>
</gene>
<dbReference type="AlphaFoldDB" id="F7YUY0"/>
<dbReference type="STRING" id="688269.Theth_1487"/>
<dbReference type="Pfam" id="PF00672">
    <property type="entry name" value="HAMP"/>
    <property type="match status" value="1"/>
</dbReference>
<dbReference type="CDD" id="cd12912">
    <property type="entry name" value="PDC2_MCP_like"/>
    <property type="match status" value="1"/>
</dbReference>
<keyword evidence="5 10" id="KW-1133">Transmembrane helix</keyword>
<evidence type="ECO:0000256" key="8">
    <source>
        <dbReference type="ARBA" id="ARBA00029447"/>
    </source>
</evidence>
<evidence type="ECO:0000256" key="1">
    <source>
        <dbReference type="ARBA" id="ARBA00004651"/>
    </source>
</evidence>
<dbReference type="PANTHER" id="PTHR32089:SF112">
    <property type="entry name" value="LYSOZYME-LIKE PROTEIN-RELATED"/>
    <property type="match status" value="1"/>
</dbReference>
<dbReference type="CDD" id="cd11386">
    <property type="entry name" value="MCP_signal"/>
    <property type="match status" value="1"/>
</dbReference>
<dbReference type="Proteomes" id="UP000006804">
    <property type="component" value="Chromosome"/>
</dbReference>
<dbReference type="Gene3D" id="1.10.8.500">
    <property type="entry name" value="HAMP domain in histidine kinase"/>
    <property type="match status" value="1"/>
</dbReference>
<feature type="domain" description="Methyl-accepting transducer" evidence="11">
    <location>
        <begin position="376"/>
        <end position="612"/>
    </location>
</feature>
<organism evidence="13 14">
    <name type="scientific">Pseudothermotoga thermarum DSM 5069</name>
    <dbReference type="NCBI Taxonomy" id="688269"/>
    <lineage>
        <taxon>Bacteria</taxon>
        <taxon>Thermotogati</taxon>
        <taxon>Thermotogota</taxon>
        <taxon>Thermotogae</taxon>
        <taxon>Thermotogales</taxon>
        <taxon>Thermotogaceae</taxon>
        <taxon>Pseudothermotoga</taxon>
    </lineage>
</organism>
<evidence type="ECO:0000256" key="10">
    <source>
        <dbReference type="SAM" id="Phobius"/>
    </source>
</evidence>
<protein>
    <submittedName>
        <fullName evidence="13">Methyl-accepting chemotaxis sensory transducer with Cache sensor</fullName>
    </submittedName>
</protein>
<dbReference type="SUPFAM" id="SSF103190">
    <property type="entry name" value="Sensory domain-like"/>
    <property type="match status" value="1"/>
</dbReference>
<keyword evidence="7 9" id="KW-0807">Transducer</keyword>
<keyword evidence="6 10" id="KW-0472">Membrane</keyword>
<dbReference type="KEGG" id="tta:Theth_1487"/>
<comment type="similarity">
    <text evidence="8">Belongs to the methyl-accepting chemotaxis (MCP) protein family.</text>
</comment>
<feature type="transmembrane region" description="Helical" evidence="10">
    <location>
        <begin position="280"/>
        <end position="302"/>
    </location>
</feature>
<evidence type="ECO:0000256" key="9">
    <source>
        <dbReference type="PROSITE-ProRule" id="PRU00284"/>
    </source>
</evidence>
<dbReference type="InterPro" id="IPR029151">
    <property type="entry name" value="Sensor-like_sf"/>
</dbReference>
<feature type="domain" description="HAMP" evidence="12">
    <location>
        <begin position="305"/>
        <end position="357"/>
    </location>
</feature>
<evidence type="ECO:0000313" key="14">
    <source>
        <dbReference type="Proteomes" id="UP000006804"/>
    </source>
</evidence>
<dbReference type="OrthoDB" id="13222at2"/>
<evidence type="ECO:0000256" key="6">
    <source>
        <dbReference type="ARBA" id="ARBA00023136"/>
    </source>
</evidence>
<dbReference type="PROSITE" id="PS50885">
    <property type="entry name" value="HAMP"/>
    <property type="match status" value="1"/>
</dbReference>
<dbReference type="GO" id="GO:0005886">
    <property type="term" value="C:plasma membrane"/>
    <property type="evidence" value="ECO:0007669"/>
    <property type="project" value="UniProtKB-SubCell"/>
</dbReference>
<dbReference type="CDD" id="cd06225">
    <property type="entry name" value="HAMP"/>
    <property type="match status" value="1"/>
</dbReference>
<comment type="subcellular location">
    <subcellularLocation>
        <location evidence="1">Cell membrane</location>
        <topology evidence="1">Multi-pass membrane protein</topology>
    </subcellularLocation>
</comment>
<dbReference type="GO" id="GO:0006935">
    <property type="term" value="P:chemotaxis"/>
    <property type="evidence" value="ECO:0007669"/>
    <property type="project" value="UniProtKB-KW"/>
</dbReference>
<evidence type="ECO:0000259" key="12">
    <source>
        <dbReference type="PROSITE" id="PS50885"/>
    </source>
</evidence>
<evidence type="ECO:0000256" key="3">
    <source>
        <dbReference type="ARBA" id="ARBA00022500"/>
    </source>
</evidence>
<dbReference type="InterPro" id="IPR003660">
    <property type="entry name" value="HAMP_dom"/>
</dbReference>
<dbReference type="PATRIC" id="fig|688269.3.peg.1537"/>
<name>F7YUY0_9THEM</name>
<proteinExistence type="inferred from homology"/>
<dbReference type="InterPro" id="IPR033479">
    <property type="entry name" value="dCache_1"/>
</dbReference>
<dbReference type="SUPFAM" id="SSF58104">
    <property type="entry name" value="Methyl-accepting chemotaxis protein (MCP) signaling domain"/>
    <property type="match status" value="1"/>
</dbReference>
<dbReference type="eggNOG" id="COG0840">
    <property type="taxonomic scope" value="Bacteria"/>
</dbReference>
<evidence type="ECO:0000259" key="11">
    <source>
        <dbReference type="PROSITE" id="PS50111"/>
    </source>
</evidence>
<dbReference type="Pfam" id="PF02743">
    <property type="entry name" value="dCache_1"/>
    <property type="match status" value="1"/>
</dbReference>
<dbReference type="HOGENOM" id="CLU_000445_107_19_0"/>
<dbReference type="CDD" id="cd18773">
    <property type="entry name" value="PDC1_HK_sensor"/>
    <property type="match status" value="1"/>
</dbReference>